<name>A0A7X3C232_9LACO</name>
<feature type="domain" description="Type VII secretion system protein EssD-like" evidence="2">
    <location>
        <begin position="104"/>
        <end position="238"/>
    </location>
</feature>
<evidence type="ECO:0000256" key="1">
    <source>
        <dbReference type="SAM" id="MobiDB-lite"/>
    </source>
</evidence>
<keyword evidence="4" id="KW-1185">Reference proteome</keyword>
<evidence type="ECO:0000259" key="2">
    <source>
        <dbReference type="Pfam" id="PF13930"/>
    </source>
</evidence>
<proteinExistence type="predicted"/>
<feature type="region of interest" description="Disordered" evidence="1">
    <location>
        <begin position="27"/>
        <end position="47"/>
    </location>
</feature>
<feature type="compositionally biased region" description="Polar residues" evidence="1">
    <location>
        <begin position="38"/>
        <end position="47"/>
    </location>
</feature>
<dbReference type="RefSeq" id="WP_155430695.1">
    <property type="nucleotide sequence ID" value="NZ_WNJO01000002.1"/>
</dbReference>
<protein>
    <recommendedName>
        <fullName evidence="2">Type VII secretion system protein EssD-like domain-containing protein</fullName>
    </recommendedName>
</protein>
<dbReference type="InterPro" id="IPR044927">
    <property type="entry name" value="Endonuclea_NS_2"/>
</dbReference>
<sequence>MPRRRRRQPVLTWLVIAIAVLVGVSTTENNERSKRSPTDQSTSQTTLQNRASAIISSFLGKGRSTENETITKTTQLARLSYHGQQVVMVNHNHPGFSEDDLSTAKGPWQQYHDLDQYNRVTGADALLGKSLMPHAQRERLYIDPTGWHNKRIRYHGESDWLYNRCHLIGYQLTGQNNNPQNLMTGTRSLNSPGMEDYETEIATYLKAHPTDYVRYRVTPVFRSQELLARGVQMQAQSVGSSEIRFNVYIFNVQPGVKIDYTSGHSTSISATQ</sequence>
<evidence type="ECO:0000313" key="3">
    <source>
        <dbReference type="EMBL" id="MTV81402.1"/>
    </source>
</evidence>
<dbReference type="Gene3D" id="3.40.570.10">
    <property type="entry name" value="Extracellular Endonuclease, subunit A"/>
    <property type="match status" value="1"/>
</dbReference>
<accession>A0A7X3C232</accession>
<comment type="caution">
    <text evidence="3">The sequence shown here is derived from an EMBL/GenBank/DDBJ whole genome shotgun (WGS) entry which is preliminary data.</text>
</comment>
<evidence type="ECO:0000313" key="4">
    <source>
        <dbReference type="Proteomes" id="UP000466388"/>
    </source>
</evidence>
<dbReference type="InterPro" id="IPR044929">
    <property type="entry name" value="DNA/RNA_non-sp_Endonuclease_sf"/>
</dbReference>
<reference evidence="3 4" key="1">
    <citation type="submission" date="2019-11" db="EMBL/GenBank/DDBJ databases">
        <title>Lactobacillus sp. nov. CRM56-3, isolated from fermented tea leaves.</title>
        <authorList>
            <person name="Phuengjayaem S."/>
            <person name="Tanasupawat S."/>
        </authorList>
    </citation>
    <scope>NUCLEOTIDE SEQUENCE [LARGE SCALE GENOMIC DNA]</scope>
    <source>
        <strain evidence="3 4">CRM56-3</strain>
    </source>
</reference>
<gene>
    <name evidence="3" type="ORF">GM612_01875</name>
</gene>
<dbReference type="AlphaFoldDB" id="A0A7X3C232"/>
<dbReference type="Proteomes" id="UP000466388">
    <property type="component" value="Unassembled WGS sequence"/>
</dbReference>
<organism evidence="3 4">
    <name type="scientific">Secundilactobacillus folii</name>
    <dbReference type="NCBI Taxonomy" id="2678357"/>
    <lineage>
        <taxon>Bacteria</taxon>
        <taxon>Bacillati</taxon>
        <taxon>Bacillota</taxon>
        <taxon>Bacilli</taxon>
        <taxon>Lactobacillales</taxon>
        <taxon>Lactobacillaceae</taxon>
        <taxon>Secundilactobacillus</taxon>
    </lineage>
</organism>
<dbReference type="Pfam" id="PF13930">
    <property type="entry name" value="Endonuclea_NS_2"/>
    <property type="match status" value="1"/>
</dbReference>
<dbReference type="EMBL" id="WNJO01000002">
    <property type="protein sequence ID" value="MTV81402.1"/>
    <property type="molecule type" value="Genomic_DNA"/>
</dbReference>